<evidence type="ECO:0000259" key="2">
    <source>
        <dbReference type="Pfam" id="PF07992"/>
    </source>
</evidence>
<name>A0A367ZJN7_9BACT</name>
<dbReference type="InterPro" id="IPR036188">
    <property type="entry name" value="FAD/NAD-bd_sf"/>
</dbReference>
<gene>
    <name evidence="3" type="ORF">OZSIB_1843</name>
</gene>
<dbReference type="Proteomes" id="UP000252355">
    <property type="component" value="Unassembled WGS sequence"/>
</dbReference>
<evidence type="ECO:0000313" key="3">
    <source>
        <dbReference type="EMBL" id="RCK78067.1"/>
    </source>
</evidence>
<dbReference type="EMBL" id="QOQW01000028">
    <property type="protein sequence ID" value="RCK78067.1"/>
    <property type="molecule type" value="Genomic_DNA"/>
</dbReference>
<dbReference type="InterPro" id="IPR023753">
    <property type="entry name" value="FAD/NAD-binding_dom"/>
</dbReference>
<accession>A0A367ZJN7</accession>
<feature type="domain" description="FAD/NAD(P)-binding" evidence="2">
    <location>
        <begin position="6"/>
        <end position="307"/>
    </location>
</feature>
<reference evidence="3 4" key="1">
    <citation type="submission" date="2018-05" db="EMBL/GenBank/DDBJ databases">
        <title>A metagenomic window into the 2 km-deep terrestrial subsurface aquifer revealed taxonomically and functionally diverse microbial community comprising novel uncultured bacterial lineages.</title>
        <authorList>
            <person name="Kadnikov V.V."/>
            <person name="Mardanov A.V."/>
            <person name="Beletsky A.V."/>
            <person name="Banks D."/>
            <person name="Pimenov N.V."/>
            <person name="Frank Y.A."/>
            <person name="Karnachuk O.V."/>
            <person name="Ravin N.V."/>
        </authorList>
    </citation>
    <scope>NUCLEOTIDE SEQUENCE [LARGE SCALE GENOMIC DNA]</scope>
    <source>
        <strain evidence="3">BY5</strain>
    </source>
</reference>
<dbReference type="PANTHER" id="PTHR42949">
    <property type="entry name" value="ANAEROBIC GLYCEROL-3-PHOSPHATE DEHYDROGENASE SUBUNIT B"/>
    <property type="match status" value="1"/>
</dbReference>
<dbReference type="SUPFAM" id="SSF51905">
    <property type="entry name" value="FAD/NAD(P)-binding domain"/>
    <property type="match status" value="1"/>
</dbReference>
<organism evidence="3 4">
    <name type="scientific">Candidatus Ozemobacter sibiricus</name>
    <dbReference type="NCBI Taxonomy" id="2268124"/>
    <lineage>
        <taxon>Bacteria</taxon>
        <taxon>Candidatus Ozemobacteria</taxon>
        <taxon>Candidatus Ozemobacterales</taxon>
        <taxon>Candidatus Ozemobacteraceae</taxon>
        <taxon>Candidatus Ozemobacter</taxon>
    </lineage>
</organism>
<dbReference type="Pfam" id="PF07992">
    <property type="entry name" value="Pyr_redox_2"/>
    <property type="match status" value="1"/>
</dbReference>
<proteinExistence type="predicted"/>
<sequence length="365" mass="38531">MSRQTEIFVVGGGPAGLSAAIVAAELGAKVLLVDDNATLGGQLIKQTHRFFGSSARDAGIRGIAIAEKLCQEVQARKKNLQVLLNTSAVGFYGDGEAGILSPDRYEKVTYERVVVGTGAVENSLNFENNDLPGIYGAGAVQTLMNVHGIRPGHKILMVGSGNIGLIVSYQLLQAGVQVIGVVEAMPTIGGYLVHASKIRRLGVPIMTGHTIVKALGTDGVTGALLCRLDDKFQRIPNTEFEVACDCICLAVGLSPLIDLFQQAKCKMVYIPELGGLVPLHDGNMRTTNPRVYVAGDASGIEEATTAILGGRIAGARAYESIHGPSATAQKIVDDANLELKSLRAGSTGDRIRWGRERLSQEIAAC</sequence>
<dbReference type="InterPro" id="IPR051691">
    <property type="entry name" value="Metab_Enz_Cyan_OpOx_G3PDH"/>
</dbReference>
<dbReference type="Gene3D" id="3.50.50.60">
    <property type="entry name" value="FAD/NAD(P)-binding domain"/>
    <property type="match status" value="2"/>
</dbReference>
<evidence type="ECO:0000313" key="4">
    <source>
        <dbReference type="Proteomes" id="UP000252355"/>
    </source>
</evidence>
<evidence type="ECO:0000256" key="1">
    <source>
        <dbReference type="ARBA" id="ARBA00023002"/>
    </source>
</evidence>
<dbReference type="AlphaFoldDB" id="A0A367ZJN7"/>
<comment type="caution">
    <text evidence="3">The sequence shown here is derived from an EMBL/GenBank/DDBJ whole genome shotgun (WGS) entry which is preliminary data.</text>
</comment>
<protein>
    <submittedName>
        <fullName evidence="3">Sarcosine oxidase alpha subunit</fullName>
    </submittedName>
</protein>
<dbReference type="PRINTS" id="PR00368">
    <property type="entry name" value="FADPNR"/>
</dbReference>
<dbReference type="PANTHER" id="PTHR42949:SF3">
    <property type="entry name" value="ANAEROBIC GLYCEROL-3-PHOSPHATE DEHYDROGENASE SUBUNIT B"/>
    <property type="match status" value="1"/>
</dbReference>
<keyword evidence="1" id="KW-0560">Oxidoreductase</keyword>
<dbReference type="GO" id="GO:0016491">
    <property type="term" value="F:oxidoreductase activity"/>
    <property type="evidence" value="ECO:0007669"/>
    <property type="project" value="UniProtKB-KW"/>
</dbReference>
<dbReference type="PRINTS" id="PR00411">
    <property type="entry name" value="PNDRDTASEI"/>
</dbReference>